<comment type="caution">
    <text evidence="5">The sequence shown here is derived from an EMBL/GenBank/DDBJ whole genome shotgun (WGS) entry which is preliminary data.</text>
</comment>
<evidence type="ECO:0000313" key="5">
    <source>
        <dbReference type="EMBL" id="GAJ22501.1"/>
    </source>
</evidence>
<gene>
    <name evidence="5" type="ORF">S12H4_60410</name>
</gene>
<accession>X1VW30</accession>
<dbReference type="InterPro" id="IPR054579">
    <property type="entry name" value="GCE-like_dom"/>
</dbReference>
<protein>
    <recommendedName>
        <fullName evidence="4">4-O-methyl-glucuronoyl methylesterase-like domain-containing protein</fullName>
    </recommendedName>
</protein>
<evidence type="ECO:0000256" key="2">
    <source>
        <dbReference type="ARBA" id="ARBA00022729"/>
    </source>
</evidence>
<proteinExistence type="predicted"/>
<dbReference type="Pfam" id="PF22244">
    <property type="entry name" value="GCE_fung"/>
    <property type="match status" value="1"/>
</dbReference>
<sequence>SRRRFGETVGRINTVFPHWFCDNFKKYNGKEDDLPVDQHMLISLIAPRLVYIASADEDLWADPRGEFLSALYANPVYRLLGEKGLETDYMPLLEKPVQQGNTGYHIRSGKHNLTEYDWQRYMDFADKHMSK</sequence>
<feature type="non-terminal residue" evidence="5">
    <location>
        <position position="1"/>
    </location>
</feature>
<dbReference type="Gene3D" id="3.40.50.1820">
    <property type="entry name" value="alpha/beta hydrolase"/>
    <property type="match status" value="1"/>
</dbReference>
<evidence type="ECO:0000256" key="3">
    <source>
        <dbReference type="ARBA" id="ARBA00022801"/>
    </source>
</evidence>
<organism evidence="5">
    <name type="scientific">marine sediment metagenome</name>
    <dbReference type="NCBI Taxonomy" id="412755"/>
    <lineage>
        <taxon>unclassified sequences</taxon>
        <taxon>metagenomes</taxon>
        <taxon>ecological metagenomes</taxon>
    </lineage>
</organism>
<dbReference type="EMBL" id="BARW01039754">
    <property type="protein sequence ID" value="GAJ22501.1"/>
    <property type="molecule type" value="Genomic_DNA"/>
</dbReference>
<dbReference type="GO" id="GO:0052689">
    <property type="term" value="F:carboxylic ester hydrolase activity"/>
    <property type="evidence" value="ECO:0007669"/>
    <property type="project" value="UniProtKB-KW"/>
</dbReference>
<keyword evidence="2" id="KW-0732">Signal</keyword>
<name>X1VW30_9ZZZZ</name>
<keyword evidence="3" id="KW-0378">Hydrolase</keyword>
<evidence type="ECO:0000256" key="1">
    <source>
        <dbReference type="ARBA" id="ARBA00022487"/>
    </source>
</evidence>
<reference evidence="5" key="1">
    <citation type="journal article" date="2014" name="Front. Microbiol.">
        <title>High frequency of phylogenetically diverse reductive dehalogenase-homologous genes in deep subseafloor sedimentary metagenomes.</title>
        <authorList>
            <person name="Kawai M."/>
            <person name="Futagami T."/>
            <person name="Toyoda A."/>
            <person name="Takaki Y."/>
            <person name="Nishi S."/>
            <person name="Hori S."/>
            <person name="Arai W."/>
            <person name="Tsubouchi T."/>
            <person name="Morono Y."/>
            <person name="Uchiyama I."/>
            <person name="Ito T."/>
            <person name="Fujiyama A."/>
            <person name="Inagaki F."/>
            <person name="Takami H."/>
        </authorList>
    </citation>
    <scope>NUCLEOTIDE SEQUENCE</scope>
    <source>
        <strain evidence="5">Expedition CK06-06</strain>
    </source>
</reference>
<dbReference type="AlphaFoldDB" id="X1VW30"/>
<keyword evidence="1" id="KW-0719">Serine esterase</keyword>
<feature type="domain" description="4-O-methyl-glucuronoyl methylesterase-like" evidence="4">
    <location>
        <begin position="18"/>
        <end position="81"/>
    </location>
</feature>
<dbReference type="InterPro" id="IPR029058">
    <property type="entry name" value="AB_hydrolase_fold"/>
</dbReference>
<evidence type="ECO:0000259" key="4">
    <source>
        <dbReference type="Pfam" id="PF22244"/>
    </source>
</evidence>